<dbReference type="EMBL" id="JRES01001261">
    <property type="protein sequence ID" value="KNC24116.1"/>
    <property type="molecule type" value="Genomic_DNA"/>
</dbReference>
<evidence type="ECO:0000313" key="3">
    <source>
        <dbReference type="Proteomes" id="UP000037069"/>
    </source>
</evidence>
<accession>A0A0L0BVS0</accession>
<name>A0A0L0BVS0_LUCCU</name>
<gene>
    <name evidence="2" type="ORF">FF38_08875</name>
</gene>
<keyword evidence="1" id="KW-0732">Signal</keyword>
<protein>
    <submittedName>
        <fullName evidence="2">Uncharacterized protein</fullName>
    </submittedName>
</protein>
<keyword evidence="3" id="KW-1185">Reference proteome</keyword>
<reference evidence="2" key="1">
    <citation type="journal article" date="2015" name="Nat. Commun.">
        <title>Lucilia cuprina genome unlocks parasitic fly biology to underpin future interventions.</title>
        <authorList>
            <person name="Anstead C.A."/>
            <person name="Korhonen P.K."/>
            <person name="Young N.D."/>
            <person name="Hall R.S."/>
            <person name="Jex A.R."/>
            <person name="Murali S.C."/>
            <person name="Hughes D.S."/>
            <person name="Lee S.F."/>
            <person name="Perry T."/>
            <person name="Stroehlein A.J."/>
            <person name="Ansell B.R."/>
            <person name="Breugelmans B."/>
            <person name="Hofmann A."/>
            <person name="Qu J."/>
            <person name="Dugan S."/>
            <person name="Lee S.L."/>
            <person name="Chao H."/>
            <person name="Dinh H."/>
            <person name="Han Y."/>
            <person name="Doddapaneni H.V."/>
            <person name="Worley K.C."/>
            <person name="Muzny D.M."/>
            <person name="Ioannidis P."/>
            <person name="Waterhouse R.M."/>
            <person name="Zdobnov E.M."/>
            <person name="James P.J."/>
            <person name="Bagnall N.H."/>
            <person name="Kotze A.C."/>
            <person name="Gibbs R.A."/>
            <person name="Richards S."/>
            <person name="Batterham P."/>
            <person name="Gasser R.B."/>
        </authorList>
    </citation>
    <scope>NUCLEOTIDE SEQUENCE [LARGE SCALE GENOMIC DNA]</scope>
    <source>
        <strain evidence="2">LS</strain>
        <tissue evidence="2">Full body</tissue>
    </source>
</reference>
<feature type="chain" id="PRO_5005535156" evidence="1">
    <location>
        <begin position="20"/>
        <end position="75"/>
    </location>
</feature>
<proteinExistence type="predicted"/>
<organism evidence="2 3">
    <name type="scientific">Lucilia cuprina</name>
    <name type="common">Green bottle fly</name>
    <name type="synonym">Australian sheep blowfly</name>
    <dbReference type="NCBI Taxonomy" id="7375"/>
    <lineage>
        <taxon>Eukaryota</taxon>
        <taxon>Metazoa</taxon>
        <taxon>Ecdysozoa</taxon>
        <taxon>Arthropoda</taxon>
        <taxon>Hexapoda</taxon>
        <taxon>Insecta</taxon>
        <taxon>Pterygota</taxon>
        <taxon>Neoptera</taxon>
        <taxon>Endopterygota</taxon>
        <taxon>Diptera</taxon>
        <taxon>Brachycera</taxon>
        <taxon>Muscomorpha</taxon>
        <taxon>Oestroidea</taxon>
        <taxon>Calliphoridae</taxon>
        <taxon>Luciliinae</taxon>
        <taxon>Lucilia</taxon>
    </lineage>
</organism>
<evidence type="ECO:0000256" key="1">
    <source>
        <dbReference type="SAM" id="SignalP"/>
    </source>
</evidence>
<comment type="caution">
    <text evidence="2">The sequence shown here is derived from an EMBL/GenBank/DDBJ whole genome shotgun (WGS) entry which is preliminary data.</text>
</comment>
<sequence>MKFACVVLFILGLASGVQSGVNPFILVVPYGISPEIPGDPLKQTAAVVAPFSTLFLDALTEAESLVNMDVLPGTT</sequence>
<dbReference type="AlphaFoldDB" id="A0A0L0BVS0"/>
<dbReference type="Proteomes" id="UP000037069">
    <property type="component" value="Unassembled WGS sequence"/>
</dbReference>
<feature type="signal peptide" evidence="1">
    <location>
        <begin position="1"/>
        <end position="19"/>
    </location>
</feature>
<evidence type="ECO:0000313" key="2">
    <source>
        <dbReference type="EMBL" id="KNC24116.1"/>
    </source>
</evidence>